<proteinExistence type="predicted"/>
<sequence>MRSPRSPIIHHQPSISNQQSCQMRADEVATLARSATVQLTANPRAEDAENELDVSNDKFKSLGLDPILLDSAAGLLTEVQQIANKYEHRCDRTKVVSKSYWNKGTAKAAEGKTVDVGAKVSA</sequence>
<feature type="region of interest" description="Disordered" evidence="1">
    <location>
        <begin position="1"/>
        <end position="20"/>
    </location>
</feature>
<accession>A0A7S4IIZ0</accession>
<evidence type="ECO:0000313" key="2">
    <source>
        <dbReference type="EMBL" id="CAE2230831.1"/>
    </source>
</evidence>
<gene>
    <name evidence="2" type="ORF">CPOL0286_LOCUS11262</name>
</gene>
<protein>
    <submittedName>
        <fullName evidence="2">Uncharacterized protein</fullName>
    </submittedName>
</protein>
<dbReference type="Gene3D" id="3.90.25.10">
    <property type="entry name" value="UDP-galactose 4-epimerase, domain 1"/>
    <property type="match status" value="1"/>
</dbReference>
<organism evidence="2">
    <name type="scientific">Prymnesium polylepis</name>
    <dbReference type="NCBI Taxonomy" id="72548"/>
    <lineage>
        <taxon>Eukaryota</taxon>
        <taxon>Haptista</taxon>
        <taxon>Haptophyta</taxon>
        <taxon>Prymnesiophyceae</taxon>
        <taxon>Prymnesiales</taxon>
        <taxon>Prymnesiaceae</taxon>
        <taxon>Prymnesium</taxon>
    </lineage>
</organism>
<name>A0A7S4IIZ0_9EUKA</name>
<dbReference type="EMBL" id="HBKO01024792">
    <property type="protein sequence ID" value="CAE2230831.1"/>
    <property type="molecule type" value="Transcribed_RNA"/>
</dbReference>
<evidence type="ECO:0000256" key="1">
    <source>
        <dbReference type="SAM" id="MobiDB-lite"/>
    </source>
</evidence>
<reference evidence="2" key="1">
    <citation type="submission" date="2021-01" db="EMBL/GenBank/DDBJ databases">
        <authorList>
            <person name="Corre E."/>
            <person name="Pelletier E."/>
            <person name="Niang G."/>
            <person name="Scheremetjew M."/>
            <person name="Finn R."/>
            <person name="Kale V."/>
            <person name="Holt S."/>
            <person name="Cochrane G."/>
            <person name="Meng A."/>
            <person name="Brown T."/>
            <person name="Cohen L."/>
        </authorList>
    </citation>
    <scope>NUCLEOTIDE SEQUENCE</scope>
    <source>
        <strain evidence="2">UIO037</strain>
    </source>
</reference>
<dbReference type="AlphaFoldDB" id="A0A7S4IIZ0"/>